<keyword evidence="2" id="KW-0560">Oxidoreductase</keyword>
<dbReference type="InterPro" id="IPR008775">
    <property type="entry name" value="Phytyl_CoA_dOase-like"/>
</dbReference>
<accession>A0A545T5U2</accession>
<dbReference type="Pfam" id="PF05721">
    <property type="entry name" value="PhyH"/>
    <property type="match status" value="1"/>
</dbReference>
<proteinExistence type="predicted"/>
<dbReference type="GO" id="GO:0016706">
    <property type="term" value="F:2-oxoglutarate-dependent dioxygenase activity"/>
    <property type="evidence" value="ECO:0007669"/>
    <property type="project" value="UniProtKB-ARBA"/>
</dbReference>
<keyword evidence="2" id="KW-0223">Dioxygenase</keyword>
<reference evidence="2 3" key="1">
    <citation type="submission" date="2019-06" db="EMBL/GenBank/DDBJ databases">
        <title>Whole genome sequence for Rhodospirillaceae sp. R148.</title>
        <authorList>
            <person name="Wang G."/>
        </authorList>
    </citation>
    <scope>NUCLEOTIDE SEQUENCE [LARGE SCALE GENOMIC DNA]</scope>
    <source>
        <strain evidence="2 3">R148</strain>
    </source>
</reference>
<dbReference type="SUPFAM" id="SSF51197">
    <property type="entry name" value="Clavaminate synthase-like"/>
    <property type="match status" value="1"/>
</dbReference>
<sequence>MLTAKQIDFYRTQGYLVLERQIPEDLIAAARAELAHFIELARGIDESNDVLDLEDSHRPDQPRVRRVKLPHAVSPVFGDLMRSKWILDPVRALIGGSVRLHTSKLNLKSAGYGAAVEWHQDWAFYPHTNDDVLAVGVMLDDVGPENGPLLVYPGSHRGEIFDHHAEGYFCGAMSLEKSGLDPADAVPLTAPAGSISIHHGRTVHGSDLNRSTRDRALLLYEMTAVDAWPLQGSFSEMGTLEDYDTRILCGDATIAPRLEPVPVRLPIPKPPQLGSIYQVQKAMSDRSFDVIDASQREVNAQT</sequence>
<comment type="cofactor">
    <cofactor evidence="1">
        <name>Fe(2+)</name>
        <dbReference type="ChEBI" id="CHEBI:29033"/>
    </cofactor>
</comment>
<evidence type="ECO:0000313" key="3">
    <source>
        <dbReference type="Proteomes" id="UP000315252"/>
    </source>
</evidence>
<dbReference type="OrthoDB" id="9791262at2"/>
<gene>
    <name evidence="2" type="ORF">FKG95_26050</name>
</gene>
<dbReference type="Gene3D" id="2.60.120.620">
    <property type="entry name" value="q2cbj1_9rhob like domain"/>
    <property type="match status" value="1"/>
</dbReference>
<evidence type="ECO:0000313" key="2">
    <source>
        <dbReference type="EMBL" id="TQV72532.1"/>
    </source>
</evidence>
<keyword evidence="3" id="KW-1185">Reference proteome</keyword>
<dbReference type="PANTHER" id="PTHR20883">
    <property type="entry name" value="PHYTANOYL-COA DIOXYGENASE DOMAIN CONTAINING 1"/>
    <property type="match status" value="1"/>
</dbReference>
<organism evidence="2 3">
    <name type="scientific">Denitrobaculum tricleocarpae</name>
    <dbReference type="NCBI Taxonomy" id="2591009"/>
    <lineage>
        <taxon>Bacteria</taxon>
        <taxon>Pseudomonadati</taxon>
        <taxon>Pseudomonadota</taxon>
        <taxon>Alphaproteobacteria</taxon>
        <taxon>Rhodospirillales</taxon>
        <taxon>Rhodospirillaceae</taxon>
        <taxon>Denitrobaculum</taxon>
    </lineage>
</organism>
<comment type="caution">
    <text evidence="2">The sequence shown here is derived from an EMBL/GenBank/DDBJ whole genome shotgun (WGS) entry which is preliminary data.</text>
</comment>
<evidence type="ECO:0000256" key="1">
    <source>
        <dbReference type="ARBA" id="ARBA00001954"/>
    </source>
</evidence>
<dbReference type="Proteomes" id="UP000315252">
    <property type="component" value="Unassembled WGS sequence"/>
</dbReference>
<dbReference type="EMBL" id="VHSH01000012">
    <property type="protein sequence ID" value="TQV72532.1"/>
    <property type="molecule type" value="Genomic_DNA"/>
</dbReference>
<dbReference type="AlphaFoldDB" id="A0A545T5U2"/>
<name>A0A545T5U2_9PROT</name>
<dbReference type="PANTHER" id="PTHR20883:SF48">
    <property type="entry name" value="ECTOINE DIOXYGENASE"/>
    <property type="match status" value="1"/>
</dbReference>
<dbReference type="GO" id="GO:0005506">
    <property type="term" value="F:iron ion binding"/>
    <property type="evidence" value="ECO:0007669"/>
    <property type="project" value="UniProtKB-ARBA"/>
</dbReference>
<dbReference type="RefSeq" id="WP_142899379.1">
    <property type="nucleotide sequence ID" value="NZ_ML660063.1"/>
</dbReference>
<protein>
    <submittedName>
        <fullName evidence="2">Phytanoyl-CoA dioxygenase family protein</fullName>
    </submittedName>
</protein>